<dbReference type="Pfam" id="PF13276">
    <property type="entry name" value="HTH_21"/>
    <property type="match status" value="1"/>
</dbReference>
<evidence type="ECO:0000313" key="4">
    <source>
        <dbReference type="Proteomes" id="UP001500630"/>
    </source>
</evidence>
<dbReference type="InterPro" id="IPR009057">
    <property type="entry name" value="Homeodomain-like_sf"/>
</dbReference>
<dbReference type="Proteomes" id="UP001500630">
    <property type="component" value="Unassembled WGS sequence"/>
</dbReference>
<comment type="caution">
    <text evidence="3">The sequence shown here is derived from an EMBL/GenBank/DDBJ whole genome shotgun (WGS) entry which is preliminary data.</text>
</comment>
<protein>
    <recommendedName>
        <fullName evidence="2">Integrase catalytic domain-containing protein</fullName>
    </recommendedName>
</protein>
<dbReference type="PROSITE" id="PS50994">
    <property type="entry name" value="INTEGRASE"/>
    <property type="match status" value="1"/>
</dbReference>
<comment type="function">
    <text evidence="1">Involved in the transposition of the insertion sequence.</text>
</comment>
<dbReference type="InterPro" id="IPR025948">
    <property type="entry name" value="HTH-like_dom"/>
</dbReference>
<dbReference type="EMBL" id="BAABDQ010000051">
    <property type="protein sequence ID" value="GAA3614385.1"/>
    <property type="molecule type" value="Genomic_DNA"/>
</dbReference>
<evidence type="ECO:0000259" key="2">
    <source>
        <dbReference type="PROSITE" id="PS50994"/>
    </source>
</evidence>
<evidence type="ECO:0000313" key="3">
    <source>
        <dbReference type="EMBL" id="GAA3614385.1"/>
    </source>
</evidence>
<feature type="domain" description="Integrase catalytic" evidence="2">
    <location>
        <begin position="156"/>
        <end position="334"/>
    </location>
</feature>
<dbReference type="SUPFAM" id="SSF53098">
    <property type="entry name" value="Ribonuclease H-like"/>
    <property type="match status" value="1"/>
</dbReference>
<dbReference type="RefSeq" id="WP_345576755.1">
    <property type="nucleotide sequence ID" value="NZ_BAABDQ010000051.1"/>
</dbReference>
<dbReference type="Pfam" id="PF13683">
    <property type="entry name" value="rve_3"/>
    <property type="match status" value="1"/>
</dbReference>
<keyword evidence="4" id="KW-1185">Reference proteome</keyword>
<dbReference type="InterPro" id="IPR001584">
    <property type="entry name" value="Integrase_cat-core"/>
</dbReference>
<dbReference type="SUPFAM" id="SSF46689">
    <property type="entry name" value="Homeodomain-like"/>
    <property type="match status" value="1"/>
</dbReference>
<organism evidence="3 4">
    <name type="scientific">Nonomuraea rosea</name>
    <dbReference type="NCBI Taxonomy" id="638574"/>
    <lineage>
        <taxon>Bacteria</taxon>
        <taxon>Bacillati</taxon>
        <taxon>Actinomycetota</taxon>
        <taxon>Actinomycetes</taxon>
        <taxon>Streptosporangiales</taxon>
        <taxon>Streptosporangiaceae</taxon>
        <taxon>Nonomuraea</taxon>
    </lineage>
</organism>
<dbReference type="InterPro" id="IPR036397">
    <property type="entry name" value="RNaseH_sf"/>
</dbReference>
<reference evidence="4" key="1">
    <citation type="journal article" date="2019" name="Int. J. Syst. Evol. Microbiol.">
        <title>The Global Catalogue of Microorganisms (GCM) 10K type strain sequencing project: providing services to taxonomists for standard genome sequencing and annotation.</title>
        <authorList>
            <consortium name="The Broad Institute Genomics Platform"/>
            <consortium name="The Broad Institute Genome Sequencing Center for Infectious Disease"/>
            <person name="Wu L."/>
            <person name="Ma J."/>
        </authorList>
    </citation>
    <scope>NUCLEOTIDE SEQUENCE [LARGE SCALE GENOMIC DNA]</scope>
    <source>
        <strain evidence="4">JCM 17326</strain>
    </source>
</reference>
<gene>
    <name evidence="3" type="ORF">GCM10022419_119440</name>
</gene>
<proteinExistence type="predicted"/>
<dbReference type="InterPro" id="IPR012337">
    <property type="entry name" value="RNaseH-like_sf"/>
</dbReference>
<sequence>MFLRLLYLLMVRLFGWLTLLTRSDASKELEILVLRHEVAVLRRQVARPRPDWADRALLAALARLLPKRLRLHRIVSPGTLLTWHRRLVTKRWTYPNTVGRPPVPDELRDLVLRLARENPRWGHRRIRGELLGLGHRVGEGTIRRILATAGLGPAPRRASPTWRQFLTSQASGILACDFMHVDTVFLKHLYVLFVMEIQTRRVHILGVTSNPTGTWTTQQARNLLMDLGERAGSFRFFIRDRDGTFSRSFDEVFAASGVRIIKTPARSPRANAFAERFVGTLRRECLDHLLIYGERHLRRVLVEYERHFNDHRPHQGRSLRPPLHDPNEVIDMTAQIHRRSTVTGLISEYRRAA</sequence>
<evidence type="ECO:0000256" key="1">
    <source>
        <dbReference type="ARBA" id="ARBA00002286"/>
    </source>
</evidence>
<accession>A0ABP6ZNM2</accession>
<name>A0ABP6ZNM2_9ACTN</name>
<dbReference type="Gene3D" id="3.30.420.10">
    <property type="entry name" value="Ribonuclease H-like superfamily/Ribonuclease H"/>
    <property type="match status" value="1"/>
</dbReference>